<sequence>CDRTFVSRGGASNGSFHAPELLNPGNHSRQCLYTFLAAPGQRVLVAFHTFDLRGKPPEYVNTFTAGSACTRPSRRRASACVSRSTPSTCEANPPMAPQWGSYQPEFDVGSPIPNTLCSFVIEASKRKTGLLLSPTYPGVYPKDMTCNYMFQGHPGQRIRLEFRDFDLFFGGPHDERLLVTFYSLPRAANTQNRGFKGIFEFSESFVKLDFISKHDAEHIRGSECDQKILSKKESTGFVYHPNYPFPYLQKVVCRYFIYGMQDSQNLERVRLEFQNFSIPKGEKPKPE</sequence>
<dbReference type="PANTHER" id="PTHR47537:SF6">
    <property type="entry name" value="CUB DOMAIN-CONTAINING PROTEIN"/>
    <property type="match status" value="1"/>
</dbReference>
<dbReference type="Proteomes" id="UP000037510">
    <property type="component" value="Unassembled WGS sequence"/>
</dbReference>
<evidence type="ECO:0000313" key="4">
    <source>
        <dbReference type="EMBL" id="KOB66297.1"/>
    </source>
</evidence>
<accession>A0A0L7KSR0</accession>
<comment type="caution">
    <text evidence="2">Lacks conserved residue(s) required for the propagation of feature annotation.</text>
</comment>
<reference evidence="4 5" key="1">
    <citation type="journal article" date="2015" name="Genome Biol. Evol.">
        <title>The genome of winter moth (Operophtera brumata) provides a genomic perspective on sexual dimorphism and phenology.</title>
        <authorList>
            <person name="Derks M.F."/>
            <person name="Smit S."/>
            <person name="Salis L."/>
            <person name="Schijlen E."/>
            <person name="Bossers A."/>
            <person name="Mateman C."/>
            <person name="Pijl A.S."/>
            <person name="de Ridder D."/>
            <person name="Groenen M.A."/>
            <person name="Visser M.E."/>
            <person name="Megens H.J."/>
        </authorList>
    </citation>
    <scope>NUCLEOTIDE SEQUENCE [LARGE SCALE GENOMIC DNA]</scope>
    <source>
        <strain evidence="4">WM2013NL</strain>
        <tissue evidence="4">Head and thorax</tissue>
    </source>
</reference>
<dbReference type="PROSITE" id="PS01180">
    <property type="entry name" value="CUB"/>
    <property type="match status" value="1"/>
</dbReference>
<dbReference type="PANTHER" id="PTHR47537">
    <property type="entry name" value="CUBILIN"/>
    <property type="match status" value="1"/>
</dbReference>
<comment type="caution">
    <text evidence="4">The sequence shown here is derived from an EMBL/GenBank/DDBJ whole genome shotgun (WGS) entry which is preliminary data.</text>
</comment>
<dbReference type="Pfam" id="PF00431">
    <property type="entry name" value="CUB"/>
    <property type="match status" value="1"/>
</dbReference>
<organism evidence="4 5">
    <name type="scientific">Operophtera brumata</name>
    <name type="common">Winter moth</name>
    <name type="synonym">Phalaena brumata</name>
    <dbReference type="NCBI Taxonomy" id="104452"/>
    <lineage>
        <taxon>Eukaryota</taxon>
        <taxon>Metazoa</taxon>
        <taxon>Ecdysozoa</taxon>
        <taxon>Arthropoda</taxon>
        <taxon>Hexapoda</taxon>
        <taxon>Insecta</taxon>
        <taxon>Pterygota</taxon>
        <taxon>Neoptera</taxon>
        <taxon>Endopterygota</taxon>
        <taxon>Lepidoptera</taxon>
        <taxon>Glossata</taxon>
        <taxon>Ditrysia</taxon>
        <taxon>Geometroidea</taxon>
        <taxon>Geometridae</taxon>
        <taxon>Larentiinae</taxon>
        <taxon>Operophtera</taxon>
    </lineage>
</organism>
<dbReference type="STRING" id="104452.A0A0L7KSR0"/>
<dbReference type="InterPro" id="IPR035914">
    <property type="entry name" value="Sperma_CUB_dom_sf"/>
</dbReference>
<evidence type="ECO:0000256" key="2">
    <source>
        <dbReference type="PROSITE-ProRule" id="PRU00059"/>
    </source>
</evidence>
<dbReference type="CDD" id="cd00041">
    <property type="entry name" value="CUB"/>
    <property type="match status" value="1"/>
</dbReference>
<dbReference type="InterPro" id="IPR000859">
    <property type="entry name" value="CUB_dom"/>
</dbReference>
<evidence type="ECO:0000313" key="5">
    <source>
        <dbReference type="Proteomes" id="UP000037510"/>
    </source>
</evidence>
<dbReference type="SUPFAM" id="SSF49854">
    <property type="entry name" value="Spermadhesin, CUB domain"/>
    <property type="match status" value="3"/>
</dbReference>
<keyword evidence="5" id="KW-1185">Reference proteome</keyword>
<dbReference type="AlphaFoldDB" id="A0A0L7KSR0"/>
<dbReference type="EMBL" id="JTDY01006094">
    <property type="protein sequence ID" value="KOB66297.1"/>
    <property type="molecule type" value="Genomic_DNA"/>
</dbReference>
<keyword evidence="1" id="KW-1015">Disulfide bond</keyword>
<evidence type="ECO:0000256" key="1">
    <source>
        <dbReference type="ARBA" id="ARBA00023157"/>
    </source>
</evidence>
<dbReference type="SMART" id="SM00042">
    <property type="entry name" value="CUB"/>
    <property type="match status" value="1"/>
</dbReference>
<proteinExistence type="predicted"/>
<dbReference type="Gene3D" id="2.60.120.290">
    <property type="entry name" value="Spermadhesin, CUB domain"/>
    <property type="match status" value="2"/>
</dbReference>
<dbReference type="GO" id="GO:0005886">
    <property type="term" value="C:plasma membrane"/>
    <property type="evidence" value="ECO:0007669"/>
    <property type="project" value="TreeGrafter"/>
</dbReference>
<protein>
    <recommendedName>
        <fullName evidence="3">CUB domain-containing protein</fullName>
    </recommendedName>
</protein>
<name>A0A0L7KSR0_OPEBR</name>
<dbReference type="InterPro" id="IPR053207">
    <property type="entry name" value="Non-NMDA_GluR_Accessory"/>
</dbReference>
<feature type="domain" description="CUB" evidence="3">
    <location>
        <begin position="117"/>
        <end position="167"/>
    </location>
</feature>
<evidence type="ECO:0000259" key="3">
    <source>
        <dbReference type="PROSITE" id="PS01180"/>
    </source>
</evidence>
<feature type="non-terminal residue" evidence="4">
    <location>
        <position position="1"/>
    </location>
</feature>
<gene>
    <name evidence="4" type="ORF">OBRU01_14786</name>
</gene>